<feature type="signal peptide" evidence="1">
    <location>
        <begin position="1"/>
        <end position="25"/>
    </location>
</feature>
<dbReference type="GO" id="GO:0005811">
    <property type="term" value="C:lipid droplet"/>
    <property type="evidence" value="ECO:0007669"/>
    <property type="project" value="InterPro"/>
</dbReference>
<accession>A0A7J8Y5Y8</accession>
<comment type="caution">
    <text evidence="2">The sequence shown here is derived from an EMBL/GenBank/DDBJ whole genome shotgun (WGS) entry which is preliminary data.</text>
</comment>
<evidence type="ECO:0000256" key="1">
    <source>
        <dbReference type="SAM" id="SignalP"/>
    </source>
</evidence>
<proteinExistence type="predicted"/>
<keyword evidence="3" id="KW-1185">Reference proteome</keyword>
<evidence type="ECO:0000313" key="2">
    <source>
        <dbReference type="EMBL" id="MBA0694977.1"/>
    </source>
</evidence>
<reference evidence="2 3" key="1">
    <citation type="journal article" date="2019" name="Genome Biol. Evol.">
        <title>Insights into the evolution of the New World diploid cottons (Gossypium, subgenus Houzingenia) based on genome sequencing.</title>
        <authorList>
            <person name="Grover C.E."/>
            <person name="Arick M.A. 2nd"/>
            <person name="Thrash A."/>
            <person name="Conover J.L."/>
            <person name="Sanders W.S."/>
            <person name="Peterson D.G."/>
            <person name="Frelichowski J.E."/>
            <person name="Scheffler J.A."/>
            <person name="Scheffler B.E."/>
            <person name="Wendel J.F."/>
        </authorList>
    </citation>
    <scope>NUCLEOTIDE SEQUENCE [LARGE SCALE GENOMIC DNA]</scope>
    <source>
        <strain evidence="2">185</strain>
        <tissue evidence="2">Leaf</tissue>
    </source>
</reference>
<dbReference type="InterPro" id="IPR008930">
    <property type="entry name" value="Terpenoid_cyclase/PrenylTrfase"/>
</dbReference>
<dbReference type="EMBL" id="JABFAA010000010">
    <property type="protein sequence ID" value="MBA0694977.1"/>
    <property type="molecule type" value="Genomic_DNA"/>
</dbReference>
<dbReference type="SUPFAM" id="SSF48239">
    <property type="entry name" value="Terpenoid cyclases/Protein prenyltransferases"/>
    <property type="match status" value="1"/>
</dbReference>
<evidence type="ECO:0000313" key="3">
    <source>
        <dbReference type="Proteomes" id="UP000593577"/>
    </source>
</evidence>
<gene>
    <name evidence="2" type="ORF">Goari_005236</name>
</gene>
<dbReference type="Gene3D" id="1.50.10.20">
    <property type="match status" value="1"/>
</dbReference>
<dbReference type="GO" id="GO:0016104">
    <property type="term" value="P:triterpenoid biosynthetic process"/>
    <property type="evidence" value="ECO:0007669"/>
    <property type="project" value="InterPro"/>
</dbReference>
<dbReference type="PANTHER" id="PTHR11764">
    <property type="entry name" value="TERPENE CYCLASE/MUTASE FAMILY MEMBER"/>
    <property type="match status" value="1"/>
</dbReference>
<keyword evidence="1" id="KW-0732">Signal</keyword>
<dbReference type="Proteomes" id="UP000593577">
    <property type="component" value="Unassembled WGS sequence"/>
</dbReference>
<name>A0A7J8Y5Y8_GOSAI</name>
<dbReference type="PANTHER" id="PTHR11764:SF48">
    <property type="entry name" value="TERPENE CYCLASE_MUTASE FAMILY MEMBER"/>
    <property type="match status" value="1"/>
</dbReference>
<dbReference type="GO" id="GO:0042300">
    <property type="term" value="F:beta-amyrin synthase activity"/>
    <property type="evidence" value="ECO:0007669"/>
    <property type="project" value="TreeGrafter"/>
</dbReference>
<sequence length="80" mass="8962">MGIIHRGQSTMFCIALNYICMHLLGVGPDGGLNNVCKRARKWILDRGGVTTISSWCKTWLSVCCLPFIYHKTWIGGNSIF</sequence>
<feature type="chain" id="PRO_5029616318" evidence="1">
    <location>
        <begin position="26"/>
        <end position="80"/>
    </location>
</feature>
<organism evidence="2 3">
    <name type="scientific">Gossypium aridum</name>
    <name type="common">American cotton</name>
    <name type="synonym">Erioxylum aridum</name>
    <dbReference type="NCBI Taxonomy" id="34290"/>
    <lineage>
        <taxon>Eukaryota</taxon>
        <taxon>Viridiplantae</taxon>
        <taxon>Streptophyta</taxon>
        <taxon>Embryophyta</taxon>
        <taxon>Tracheophyta</taxon>
        <taxon>Spermatophyta</taxon>
        <taxon>Magnoliopsida</taxon>
        <taxon>eudicotyledons</taxon>
        <taxon>Gunneridae</taxon>
        <taxon>Pentapetalae</taxon>
        <taxon>rosids</taxon>
        <taxon>malvids</taxon>
        <taxon>Malvales</taxon>
        <taxon>Malvaceae</taxon>
        <taxon>Malvoideae</taxon>
        <taxon>Gossypium</taxon>
    </lineage>
</organism>
<dbReference type="InterPro" id="IPR018333">
    <property type="entry name" value="Squalene_cyclase"/>
</dbReference>
<feature type="non-terminal residue" evidence="2">
    <location>
        <position position="80"/>
    </location>
</feature>
<protein>
    <submittedName>
        <fullName evidence="2">Uncharacterized protein</fullName>
    </submittedName>
</protein>
<dbReference type="AlphaFoldDB" id="A0A7J8Y5Y8"/>